<dbReference type="EC" id="2.7.11.1" evidence="3"/>
<evidence type="ECO:0000259" key="2">
    <source>
        <dbReference type="Pfam" id="PF03781"/>
    </source>
</evidence>
<dbReference type="PANTHER" id="PTHR23150:SF19">
    <property type="entry name" value="FORMYLGLYCINE-GENERATING ENZYME"/>
    <property type="match status" value="1"/>
</dbReference>
<feature type="region of interest" description="Disordered" evidence="1">
    <location>
        <begin position="75"/>
        <end position="95"/>
    </location>
</feature>
<evidence type="ECO:0000256" key="1">
    <source>
        <dbReference type="SAM" id="MobiDB-lite"/>
    </source>
</evidence>
<proteinExistence type="predicted"/>
<dbReference type="GO" id="GO:0120147">
    <property type="term" value="F:formylglycine-generating oxidase activity"/>
    <property type="evidence" value="ECO:0007669"/>
    <property type="project" value="TreeGrafter"/>
</dbReference>
<keyword evidence="3" id="KW-0808">Transferase</keyword>
<evidence type="ECO:0000313" key="3">
    <source>
        <dbReference type="EMBL" id="QDU93018.1"/>
    </source>
</evidence>
<dbReference type="Proteomes" id="UP000317648">
    <property type="component" value="Chromosome"/>
</dbReference>
<sequence length="371" mass="40135">MPSSMPGSMLKPISLLHAACCGVILAGVVGGMVVGAEPVAEEASRPLSVETNSLGMRLRLIPAGEFMQGEMHGDLLRKNHPFSTGSTGSHSERPAHPVRLTRPFWMAECEVTVGQFGKFVAATGYRTTAETSGQGAGALVADAEEEIEQFVVQPERNWRSPGFAQTDRHPVVCISWKDAVAFCDWLGRQEKADYRLPTEAEWEYAARAGSTTSYLGGDLADTIYSFGNVADAALEAAHPGMVLRQRVARLGEGEGDGHVYTAPTGSLQANRWGLFDTHGNVWEWCSDKYYDRYYTELSGMSAMSKVSSKAPPSVDPAGPDTTPNHAYGDWRSLRGGAWCSSPVSSRSASRSFGEASEAYSYTGFRVVRSEE</sequence>
<dbReference type="PANTHER" id="PTHR23150">
    <property type="entry name" value="SULFATASE MODIFYING FACTOR 1, 2"/>
    <property type="match status" value="1"/>
</dbReference>
<dbReference type="InterPro" id="IPR042095">
    <property type="entry name" value="SUMF_sf"/>
</dbReference>
<name>A0A518DMF3_9BACT</name>
<keyword evidence="4" id="KW-1185">Reference proteome</keyword>
<dbReference type="InterPro" id="IPR005532">
    <property type="entry name" value="SUMF_dom"/>
</dbReference>
<reference evidence="3 4" key="1">
    <citation type="submission" date="2019-02" db="EMBL/GenBank/DDBJ databases">
        <title>Deep-cultivation of Planctomycetes and their phenomic and genomic characterization uncovers novel biology.</title>
        <authorList>
            <person name="Wiegand S."/>
            <person name="Jogler M."/>
            <person name="Boedeker C."/>
            <person name="Pinto D."/>
            <person name="Vollmers J."/>
            <person name="Rivas-Marin E."/>
            <person name="Kohn T."/>
            <person name="Peeters S.H."/>
            <person name="Heuer A."/>
            <person name="Rast P."/>
            <person name="Oberbeckmann S."/>
            <person name="Bunk B."/>
            <person name="Jeske O."/>
            <person name="Meyerdierks A."/>
            <person name="Storesund J.E."/>
            <person name="Kallscheuer N."/>
            <person name="Luecker S."/>
            <person name="Lage O.M."/>
            <person name="Pohl T."/>
            <person name="Merkel B.J."/>
            <person name="Hornburger P."/>
            <person name="Mueller R.-W."/>
            <person name="Bruemmer F."/>
            <person name="Labrenz M."/>
            <person name="Spormann A.M."/>
            <person name="Op den Camp H."/>
            <person name="Overmann J."/>
            <person name="Amann R."/>
            <person name="Jetten M.S.M."/>
            <person name="Mascher T."/>
            <person name="Medema M.H."/>
            <person name="Devos D.P."/>
            <person name="Kaster A.-K."/>
            <person name="Ovreas L."/>
            <person name="Rohde M."/>
            <person name="Galperin M.Y."/>
            <person name="Jogler C."/>
        </authorList>
    </citation>
    <scope>NUCLEOTIDE SEQUENCE [LARGE SCALE GENOMIC DNA]</scope>
    <source>
        <strain evidence="3 4">Pla85_3_4</strain>
    </source>
</reference>
<accession>A0A518DMF3</accession>
<evidence type="ECO:0000313" key="4">
    <source>
        <dbReference type="Proteomes" id="UP000317648"/>
    </source>
</evidence>
<protein>
    <submittedName>
        <fullName evidence="3">Serine/threonine-protein kinase pkn1</fullName>
        <ecNumber evidence="3">2.7.11.1</ecNumber>
    </submittedName>
</protein>
<feature type="domain" description="Sulfatase-modifying factor enzyme-like" evidence="2">
    <location>
        <begin position="60"/>
        <end position="368"/>
    </location>
</feature>
<keyword evidence="3" id="KW-0418">Kinase</keyword>
<dbReference type="RefSeq" id="WP_145049462.1">
    <property type="nucleotide sequence ID" value="NZ_CP036433.1"/>
</dbReference>
<dbReference type="KEGG" id="lcre:Pla8534_07930"/>
<dbReference type="Pfam" id="PF03781">
    <property type="entry name" value="FGE-sulfatase"/>
    <property type="match status" value="1"/>
</dbReference>
<dbReference type="SUPFAM" id="SSF56436">
    <property type="entry name" value="C-type lectin-like"/>
    <property type="match status" value="1"/>
</dbReference>
<dbReference type="Gene3D" id="3.90.1580.10">
    <property type="entry name" value="paralog of FGE (formylglycine-generating enzyme)"/>
    <property type="match status" value="1"/>
</dbReference>
<dbReference type="InterPro" id="IPR016187">
    <property type="entry name" value="CTDL_fold"/>
</dbReference>
<dbReference type="AlphaFoldDB" id="A0A518DMF3"/>
<dbReference type="InterPro" id="IPR051043">
    <property type="entry name" value="Sulfatase_Mod_Factor_Kinase"/>
</dbReference>
<dbReference type="OrthoDB" id="9812426at2"/>
<organism evidence="3 4">
    <name type="scientific">Lignipirellula cremea</name>
    <dbReference type="NCBI Taxonomy" id="2528010"/>
    <lineage>
        <taxon>Bacteria</taxon>
        <taxon>Pseudomonadati</taxon>
        <taxon>Planctomycetota</taxon>
        <taxon>Planctomycetia</taxon>
        <taxon>Pirellulales</taxon>
        <taxon>Pirellulaceae</taxon>
        <taxon>Lignipirellula</taxon>
    </lineage>
</organism>
<dbReference type="GO" id="GO:0004674">
    <property type="term" value="F:protein serine/threonine kinase activity"/>
    <property type="evidence" value="ECO:0007669"/>
    <property type="project" value="UniProtKB-EC"/>
</dbReference>
<gene>
    <name evidence="3" type="primary">pkn1_7</name>
    <name evidence="3" type="ORF">Pla8534_07930</name>
</gene>
<dbReference type="EMBL" id="CP036433">
    <property type="protein sequence ID" value="QDU93018.1"/>
    <property type="molecule type" value="Genomic_DNA"/>
</dbReference>